<dbReference type="InterPro" id="IPR011044">
    <property type="entry name" value="Quino_amine_DH_bsu"/>
</dbReference>
<sequence>MKIRNIAGYLAVSALVLFGCKSQQGKFAFLTPAAGDNVTLGQKLALRMQFPDTTIDSVVYSVDGQVIGRKQDTSSMVLDTEQIGLGARNLVAKVYKAGKEEVAYSNITIVPESAKQYAFEKVKEYPHDTKAFTQGLEFDGGFLYESTGAGDGLISSIRKVELETGKVIQKKEITGADSKGEPYFGEGMTIVGDRIIMLTWLNNIGYVFNKKTFDQVSTFTYENSKQGWGICYDGELLIKSDGSSKLYFLDPTTFKEVKTLSVYDSEGAVDSINELEYIDGKVYANVYGKDVVIIIDPKTGAVEGQINFVGLYTNPARKPNDQEMNGIAYDRVGKRLFVTGKQWDKLFEVKIAER</sequence>
<dbReference type="RefSeq" id="WP_234991291.1">
    <property type="nucleotide sequence ID" value="NZ_CP038029.1"/>
</dbReference>
<name>A0A1X7L172_9SPHI</name>
<dbReference type="AlphaFoldDB" id="A0A1X7L172"/>
<dbReference type="SUPFAM" id="SSF50969">
    <property type="entry name" value="YVTN repeat-like/Quinoprotein amine dehydrogenase"/>
    <property type="match status" value="1"/>
</dbReference>
<dbReference type="Pfam" id="PF05096">
    <property type="entry name" value="Glu_cyclase_2"/>
    <property type="match status" value="1"/>
</dbReference>
<dbReference type="STRING" id="561061.SAMN05660862_3433"/>
<accession>A0A1X7L172</accession>
<keyword evidence="2" id="KW-1185">Reference proteome</keyword>
<organism evidence="1 2">
    <name type="scientific">Sphingobacterium psychroaquaticum</name>
    <dbReference type="NCBI Taxonomy" id="561061"/>
    <lineage>
        <taxon>Bacteria</taxon>
        <taxon>Pseudomonadati</taxon>
        <taxon>Bacteroidota</taxon>
        <taxon>Sphingobacteriia</taxon>
        <taxon>Sphingobacteriales</taxon>
        <taxon>Sphingobacteriaceae</taxon>
        <taxon>Sphingobacterium</taxon>
    </lineage>
</organism>
<protein>
    <submittedName>
        <fullName evidence="1">Glutamine cyclotransferase</fullName>
    </submittedName>
</protein>
<dbReference type="InterPro" id="IPR007788">
    <property type="entry name" value="QCT"/>
</dbReference>
<dbReference type="EMBL" id="FXAU01000007">
    <property type="protein sequence ID" value="SMG47450.1"/>
    <property type="molecule type" value="Genomic_DNA"/>
</dbReference>
<dbReference type="InterPro" id="IPR015943">
    <property type="entry name" value="WD40/YVTN_repeat-like_dom_sf"/>
</dbReference>
<dbReference type="GO" id="GO:0016603">
    <property type="term" value="F:glutaminyl-peptide cyclotransferase activity"/>
    <property type="evidence" value="ECO:0007669"/>
    <property type="project" value="InterPro"/>
</dbReference>
<gene>
    <name evidence="1" type="ORF">SAMN05660862_3433</name>
</gene>
<dbReference type="PANTHER" id="PTHR31270">
    <property type="entry name" value="GLUTAMINYL-PEPTIDE CYCLOTRANSFERASE"/>
    <property type="match status" value="1"/>
</dbReference>
<dbReference type="Proteomes" id="UP000192980">
    <property type="component" value="Unassembled WGS sequence"/>
</dbReference>
<evidence type="ECO:0000313" key="2">
    <source>
        <dbReference type="Proteomes" id="UP000192980"/>
    </source>
</evidence>
<keyword evidence="1" id="KW-0808">Transferase</keyword>
<proteinExistence type="predicted"/>
<dbReference type="PANTHER" id="PTHR31270:SF1">
    <property type="entry name" value="GLUTAMINYL-PEPTIDE CYCLOTRANSFERASE"/>
    <property type="match status" value="1"/>
</dbReference>
<reference evidence="1 2" key="1">
    <citation type="submission" date="2017-04" db="EMBL/GenBank/DDBJ databases">
        <authorList>
            <person name="Afonso C.L."/>
            <person name="Miller P.J."/>
            <person name="Scott M.A."/>
            <person name="Spackman E."/>
            <person name="Goraichik I."/>
            <person name="Dimitrov K.M."/>
            <person name="Suarez D.L."/>
            <person name="Swayne D.E."/>
        </authorList>
    </citation>
    <scope>NUCLEOTIDE SEQUENCE [LARGE SCALE GENOMIC DNA]</scope>
    <source>
        <strain evidence="1 2">DSM 22418</strain>
    </source>
</reference>
<evidence type="ECO:0000313" key="1">
    <source>
        <dbReference type="EMBL" id="SMG47450.1"/>
    </source>
</evidence>
<dbReference type="Gene3D" id="2.130.10.10">
    <property type="entry name" value="YVTN repeat-like/Quinoprotein amine dehydrogenase"/>
    <property type="match status" value="1"/>
</dbReference>
<dbReference type="PROSITE" id="PS51257">
    <property type="entry name" value="PROKAR_LIPOPROTEIN"/>
    <property type="match status" value="1"/>
</dbReference>